<dbReference type="SUPFAM" id="SSF48452">
    <property type="entry name" value="TPR-like"/>
    <property type="match status" value="1"/>
</dbReference>
<protein>
    <submittedName>
        <fullName evidence="3">VWA domain-containing protein</fullName>
    </submittedName>
</protein>
<proteinExistence type="predicted"/>
<dbReference type="PROSITE" id="PS50005">
    <property type="entry name" value="TPR"/>
    <property type="match status" value="1"/>
</dbReference>
<dbReference type="SUPFAM" id="SSF53300">
    <property type="entry name" value="vWA-like"/>
    <property type="match status" value="1"/>
</dbReference>
<dbReference type="EMBL" id="JAXAFO010000005">
    <property type="protein sequence ID" value="MDX6848653.1"/>
    <property type="molecule type" value="Genomic_DNA"/>
</dbReference>
<evidence type="ECO:0000259" key="2">
    <source>
        <dbReference type="Pfam" id="PF13519"/>
    </source>
</evidence>
<dbReference type="InterPro" id="IPR011990">
    <property type="entry name" value="TPR-like_helical_dom_sf"/>
</dbReference>
<feature type="domain" description="VWFA" evidence="2">
    <location>
        <begin position="93"/>
        <end position="198"/>
    </location>
</feature>
<evidence type="ECO:0000256" key="1">
    <source>
        <dbReference type="PROSITE-ProRule" id="PRU00339"/>
    </source>
</evidence>
<keyword evidence="4" id="KW-1185">Reference proteome</keyword>
<dbReference type="InterPro" id="IPR036465">
    <property type="entry name" value="vWFA_dom_sf"/>
</dbReference>
<dbReference type="InterPro" id="IPR050768">
    <property type="entry name" value="UPF0353/GerABKA_families"/>
</dbReference>
<evidence type="ECO:0000313" key="4">
    <source>
        <dbReference type="Proteomes" id="UP001273505"/>
    </source>
</evidence>
<reference evidence="3 4" key="1">
    <citation type="submission" date="2023-11" db="EMBL/GenBank/DDBJ databases">
        <title>Gilvimarinus fulvus sp. nov., isolated from the surface of Kelp.</title>
        <authorList>
            <person name="Sun Y.Y."/>
            <person name="Gong Y."/>
            <person name="Du Z.J."/>
        </authorList>
    </citation>
    <scope>NUCLEOTIDE SEQUENCE [LARGE SCALE GENOMIC DNA]</scope>
    <source>
        <strain evidence="3 4">SDUM040013</strain>
    </source>
</reference>
<dbReference type="Gene3D" id="3.40.50.410">
    <property type="entry name" value="von Willebrand factor, type A domain"/>
    <property type="match status" value="1"/>
</dbReference>
<dbReference type="Gene3D" id="1.25.40.10">
    <property type="entry name" value="Tetratricopeptide repeat domain"/>
    <property type="match status" value="1"/>
</dbReference>
<dbReference type="PANTHER" id="PTHR22550:SF14">
    <property type="entry name" value="VWFA DOMAIN-CONTAINING PROTEIN"/>
    <property type="match status" value="1"/>
</dbReference>
<dbReference type="Pfam" id="PF13519">
    <property type="entry name" value="VWA_2"/>
    <property type="match status" value="1"/>
</dbReference>
<dbReference type="InterPro" id="IPR002035">
    <property type="entry name" value="VWF_A"/>
</dbReference>
<feature type="repeat" description="TPR" evidence="1">
    <location>
        <begin position="404"/>
        <end position="437"/>
    </location>
</feature>
<accession>A0ABU4RUU4</accession>
<dbReference type="PANTHER" id="PTHR22550">
    <property type="entry name" value="SPORE GERMINATION PROTEIN"/>
    <property type="match status" value="1"/>
</dbReference>
<gene>
    <name evidence="3" type="ORF">SCD92_04730</name>
</gene>
<dbReference type="RefSeq" id="WP_302724628.1">
    <property type="nucleotide sequence ID" value="NZ_JAULRU010000823.1"/>
</dbReference>
<name>A0ABU4RUU4_9GAMM</name>
<comment type="caution">
    <text evidence="3">The sequence shown here is derived from an EMBL/GenBank/DDBJ whole genome shotgun (WGS) entry which is preliminary data.</text>
</comment>
<sequence length="529" mass="58280">MFDFHFLRPEWLLGLPVLVLCYLFLRRRLSHAGAGQSVIAAHLAGALAPKRRWSSIFKPVDLAAVVGLIVFVAAAGPAWFKEAATGKGQAPAVLVLKVSESMLANDFQPNRLEYAKQKIRDFLEYRAGAKTALIAYAGTSHKVLPLTEDNEVFLPFIEALTPDVMPDNSVTADDSAFALSLAKQELAQSGGGVVVIADNFAESELQAINDLNLPFVWWQFATDQGGTLVESDGTLAKSNDGGVLTLVLNTDLQRDLALVETQNVTLNHQDILSINKRIERFNRESLSAQEGVPYQDMAWYFCWPALLLVPLWFRKGFTSVYRTTNSVIVLTAIGIAMTGLSPKAAAEPIDWFLSKNQQGSVAFNKNNFEQAADLFTDPMWQGKALYEQGKYEQAAHVFATVGSVEALYNRGNALLKAHQFEPAIATYQQVLEQRPDYAPALQNKAIAERIRDRLIEVGGNVDAEQSMSMEVDDTTAKNVDDNVKTQAYQASDNLSVDSKEQWMRSVNTDMSDFLSAKFANEAAAQEGQK</sequence>
<dbReference type="Proteomes" id="UP001273505">
    <property type="component" value="Unassembled WGS sequence"/>
</dbReference>
<dbReference type="SMART" id="SM00028">
    <property type="entry name" value="TPR"/>
    <property type="match status" value="1"/>
</dbReference>
<organism evidence="3 4">
    <name type="scientific">Gilvimarinus gilvus</name>
    <dbReference type="NCBI Taxonomy" id="3058038"/>
    <lineage>
        <taxon>Bacteria</taxon>
        <taxon>Pseudomonadati</taxon>
        <taxon>Pseudomonadota</taxon>
        <taxon>Gammaproteobacteria</taxon>
        <taxon>Cellvibrionales</taxon>
        <taxon>Cellvibrionaceae</taxon>
        <taxon>Gilvimarinus</taxon>
    </lineage>
</organism>
<evidence type="ECO:0000313" key="3">
    <source>
        <dbReference type="EMBL" id="MDX6848653.1"/>
    </source>
</evidence>
<dbReference type="Pfam" id="PF00515">
    <property type="entry name" value="TPR_1"/>
    <property type="match status" value="1"/>
</dbReference>
<keyword evidence="1" id="KW-0802">TPR repeat</keyword>
<dbReference type="InterPro" id="IPR019734">
    <property type="entry name" value="TPR_rpt"/>
</dbReference>